<dbReference type="Proteomes" id="UP000636949">
    <property type="component" value="Unassembled WGS sequence"/>
</dbReference>
<dbReference type="InterPro" id="IPR025579">
    <property type="entry name" value="DUF4357"/>
</dbReference>
<dbReference type="Pfam" id="PF14267">
    <property type="entry name" value="DUF4357"/>
    <property type="match status" value="1"/>
</dbReference>
<feature type="domain" description="DUF4357" evidence="1">
    <location>
        <begin position="229"/>
        <end position="278"/>
    </location>
</feature>
<protein>
    <recommendedName>
        <fullName evidence="1">DUF4357 domain-containing protein</fullName>
    </recommendedName>
</protein>
<keyword evidence="3" id="KW-1185">Reference proteome</keyword>
<gene>
    <name evidence="2" type="ORF">GCM10010995_00300</name>
</gene>
<evidence type="ECO:0000259" key="1">
    <source>
        <dbReference type="Pfam" id="PF14267"/>
    </source>
</evidence>
<dbReference type="OrthoDB" id="2656488at2"/>
<dbReference type="RefSeq" id="WP_117001351.1">
    <property type="nucleotide sequence ID" value="NZ_BMJS01000001.1"/>
</dbReference>
<dbReference type="EMBL" id="BMJS01000001">
    <property type="protein sequence ID" value="GGF86928.1"/>
    <property type="molecule type" value="Genomic_DNA"/>
</dbReference>
<evidence type="ECO:0000313" key="3">
    <source>
        <dbReference type="Proteomes" id="UP000636949"/>
    </source>
</evidence>
<accession>A0A8J2Z1W7</accession>
<reference evidence="2" key="2">
    <citation type="submission" date="2020-09" db="EMBL/GenBank/DDBJ databases">
        <authorList>
            <person name="Sun Q."/>
            <person name="Zhou Y."/>
        </authorList>
    </citation>
    <scope>NUCLEOTIDE SEQUENCE</scope>
    <source>
        <strain evidence="2">CGMCC 1.15758</strain>
    </source>
</reference>
<sequence length="286" mass="31924">MYGKKTSPQTIQIFLPTGDPTGIKLAKITTSIIEAIEVPRALLSEFLKLENIQQVALYCLVGIDDKTGLPVAYIGQTSSLFMRLKQHHKDKTFWNKAFIFVSITNSFTASHVLYLESLAISIATMVNRYQLINGNAGLQPHTPVHLKAECDVLFEVIEVLASTLGLPVFKALTAHNIDCKEVEKIYYCIRRSSDAKGHYNSEGFVVLKGSLISPDITRNFEQNNYLKLREQLIRDGVIKARIFDKDYLFNSPSAASAVCLGSSSNGWNDWKDSSGKTLNENERNGE</sequence>
<organism evidence="2 3">
    <name type="scientific">Cysteiniphilum litorale</name>
    <dbReference type="NCBI Taxonomy" id="2056700"/>
    <lineage>
        <taxon>Bacteria</taxon>
        <taxon>Pseudomonadati</taxon>
        <taxon>Pseudomonadota</taxon>
        <taxon>Gammaproteobacteria</taxon>
        <taxon>Thiotrichales</taxon>
        <taxon>Fastidiosibacteraceae</taxon>
        <taxon>Cysteiniphilum</taxon>
    </lineage>
</organism>
<comment type="caution">
    <text evidence="2">The sequence shown here is derived from an EMBL/GenBank/DDBJ whole genome shotgun (WGS) entry which is preliminary data.</text>
</comment>
<dbReference type="AlphaFoldDB" id="A0A8J2Z1W7"/>
<evidence type="ECO:0000313" key="2">
    <source>
        <dbReference type="EMBL" id="GGF86928.1"/>
    </source>
</evidence>
<dbReference type="CDD" id="cd10447">
    <property type="entry name" value="GIY-YIG_unchar_2"/>
    <property type="match status" value="1"/>
</dbReference>
<proteinExistence type="predicted"/>
<reference evidence="2" key="1">
    <citation type="journal article" date="2014" name="Int. J. Syst. Evol. Microbiol.">
        <title>Complete genome sequence of Corynebacterium casei LMG S-19264T (=DSM 44701T), isolated from a smear-ripened cheese.</title>
        <authorList>
            <consortium name="US DOE Joint Genome Institute (JGI-PGF)"/>
            <person name="Walter F."/>
            <person name="Albersmeier A."/>
            <person name="Kalinowski J."/>
            <person name="Ruckert C."/>
        </authorList>
    </citation>
    <scope>NUCLEOTIDE SEQUENCE</scope>
    <source>
        <strain evidence="2">CGMCC 1.15758</strain>
    </source>
</reference>
<name>A0A8J2Z1W7_9GAMM</name>